<feature type="domain" description="TACO1/YebC-like second and third" evidence="2">
    <location>
        <begin position="115"/>
        <end position="276"/>
    </location>
</feature>
<feature type="domain" description="TACO1/YebC-like N-terminal" evidence="3">
    <location>
        <begin position="36"/>
        <end position="105"/>
    </location>
</feature>
<dbReference type="InterPro" id="IPR049083">
    <property type="entry name" value="TACO1_YebC_N"/>
</dbReference>
<dbReference type="Gene3D" id="1.10.10.200">
    <property type="match status" value="1"/>
</dbReference>
<accession>A0A1X7UZA2</accession>
<dbReference type="HAMAP" id="MF_00693">
    <property type="entry name" value="Transcrip_reg_TACO1"/>
    <property type="match status" value="1"/>
</dbReference>
<dbReference type="EnsemblMetazoa" id="XM_003386307.3">
    <property type="protein sequence ID" value="XP_003386355.2"/>
    <property type="gene ID" value="LOC100638466"/>
</dbReference>
<dbReference type="KEGG" id="aqu:100638466"/>
<gene>
    <name evidence="4" type="primary">100638466</name>
</gene>
<reference evidence="5" key="1">
    <citation type="journal article" date="2010" name="Nature">
        <title>The Amphimedon queenslandica genome and the evolution of animal complexity.</title>
        <authorList>
            <person name="Srivastava M."/>
            <person name="Simakov O."/>
            <person name="Chapman J."/>
            <person name="Fahey B."/>
            <person name="Gauthier M.E."/>
            <person name="Mitros T."/>
            <person name="Richards G.S."/>
            <person name="Conaco C."/>
            <person name="Dacre M."/>
            <person name="Hellsten U."/>
            <person name="Larroux C."/>
            <person name="Putnam N.H."/>
            <person name="Stanke M."/>
            <person name="Adamska M."/>
            <person name="Darling A."/>
            <person name="Degnan S.M."/>
            <person name="Oakley T.H."/>
            <person name="Plachetzki D.C."/>
            <person name="Zhai Y."/>
            <person name="Adamski M."/>
            <person name="Calcino A."/>
            <person name="Cummins S.F."/>
            <person name="Goodstein D.M."/>
            <person name="Harris C."/>
            <person name="Jackson D.J."/>
            <person name="Leys S.P."/>
            <person name="Shu S."/>
            <person name="Woodcroft B.J."/>
            <person name="Vervoort M."/>
            <person name="Kosik K.S."/>
            <person name="Manning G."/>
            <person name="Degnan B.M."/>
            <person name="Rokhsar D.S."/>
        </authorList>
    </citation>
    <scope>NUCLEOTIDE SEQUENCE [LARGE SCALE GENOMIC DNA]</scope>
</reference>
<evidence type="ECO:0000259" key="3">
    <source>
        <dbReference type="Pfam" id="PF20772"/>
    </source>
</evidence>
<keyword evidence="5" id="KW-1185">Reference proteome</keyword>
<dbReference type="Pfam" id="PF01709">
    <property type="entry name" value="Transcrip_reg"/>
    <property type="match status" value="1"/>
</dbReference>
<protein>
    <submittedName>
        <fullName evidence="4">Uncharacterized protein</fullName>
    </submittedName>
</protein>
<proteinExistence type="inferred from homology"/>
<evidence type="ECO:0000313" key="5">
    <source>
        <dbReference type="Proteomes" id="UP000007879"/>
    </source>
</evidence>
<dbReference type="OrthoDB" id="2017544at2759"/>
<dbReference type="InterPro" id="IPR048300">
    <property type="entry name" value="TACO1_YebC-like_2nd/3rd_dom"/>
</dbReference>
<reference evidence="4" key="2">
    <citation type="submission" date="2017-05" db="UniProtKB">
        <authorList>
            <consortium name="EnsemblMetazoa"/>
        </authorList>
    </citation>
    <scope>IDENTIFICATION</scope>
</reference>
<dbReference type="InParanoid" id="A0A1X7UZA2"/>
<dbReference type="InterPro" id="IPR017856">
    <property type="entry name" value="Integrase-like_N"/>
</dbReference>
<dbReference type="InterPro" id="IPR029072">
    <property type="entry name" value="YebC-like"/>
</dbReference>
<dbReference type="STRING" id="400682.A0A1X7UZA2"/>
<dbReference type="eggNOG" id="KOG2972">
    <property type="taxonomic scope" value="Eukaryota"/>
</dbReference>
<dbReference type="GO" id="GO:0005739">
    <property type="term" value="C:mitochondrion"/>
    <property type="evidence" value="ECO:0007669"/>
    <property type="project" value="TreeGrafter"/>
</dbReference>
<dbReference type="InterPro" id="IPR026564">
    <property type="entry name" value="Transcrip_reg_TACO1-like_dom3"/>
</dbReference>
<dbReference type="PANTHER" id="PTHR12532:SF0">
    <property type="entry name" value="TRANSLATIONAL ACTIVATOR OF CYTOCHROME C OXIDASE 1"/>
    <property type="match status" value="1"/>
</dbReference>
<dbReference type="Pfam" id="PF20772">
    <property type="entry name" value="TACO1_YebC_N"/>
    <property type="match status" value="1"/>
</dbReference>
<dbReference type="InterPro" id="IPR002876">
    <property type="entry name" value="Transcrip_reg_TACO1-like"/>
</dbReference>
<dbReference type="Proteomes" id="UP000007879">
    <property type="component" value="Unassembled WGS sequence"/>
</dbReference>
<name>A0A1X7UZA2_AMPQE</name>
<dbReference type="EnsemblMetazoa" id="Aqu2.1.32859_001">
    <property type="protein sequence ID" value="Aqu2.1.32859_001"/>
    <property type="gene ID" value="Aqu2.1.32859"/>
</dbReference>
<evidence type="ECO:0000313" key="4">
    <source>
        <dbReference type="EnsemblMetazoa" id="Aqu2.1.32859_001"/>
    </source>
</evidence>
<dbReference type="Gene3D" id="3.30.70.980">
    <property type="match status" value="2"/>
</dbReference>
<comment type="similarity">
    <text evidence="1">Belongs to the TACO1 family.</text>
</comment>
<organism evidence="4">
    <name type="scientific">Amphimedon queenslandica</name>
    <name type="common">Sponge</name>
    <dbReference type="NCBI Taxonomy" id="400682"/>
    <lineage>
        <taxon>Eukaryota</taxon>
        <taxon>Metazoa</taxon>
        <taxon>Porifera</taxon>
        <taxon>Demospongiae</taxon>
        <taxon>Heteroscleromorpha</taxon>
        <taxon>Haplosclerida</taxon>
        <taxon>Niphatidae</taxon>
        <taxon>Amphimedon</taxon>
    </lineage>
</organism>
<dbReference type="PANTHER" id="PTHR12532">
    <property type="entry name" value="TRANSLATIONAL ACTIVATOR OF CYTOCHROME C OXIDASE 1"/>
    <property type="match status" value="1"/>
</dbReference>
<dbReference type="SUPFAM" id="SSF75625">
    <property type="entry name" value="YebC-like"/>
    <property type="match status" value="1"/>
</dbReference>
<evidence type="ECO:0000259" key="2">
    <source>
        <dbReference type="Pfam" id="PF01709"/>
    </source>
</evidence>
<evidence type="ECO:0000256" key="1">
    <source>
        <dbReference type="ARBA" id="ARBA00008724"/>
    </source>
</evidence>
<dbReference type="AlphaFoldDB" id="A0A1X7UZA2"/>
<sequence>MSLLRCFKPVPRAFYTLTSINNYHTGIQTVCMAGHNRWSKIKRPKAIADLERSKELSKFSKEIQTAIKVEGDSNPETNKRLAAIVLRARSANVSKTGIERAIESGIKKLKSQDTHIYEAKGPSGYAMIIEAETSEKERTKGELKKILSRQGGSLSEPKTMLFLFDQKGFVMVSKDSLTEDCDLLEVAIEIGAEDVKEELNSEEAEEEDEVCFVCESKDLESVKAAAEEKELEVTQSYISYVPHTVTNLSPSDIGNAKVMLTKLNEHPQVIRVHTNIEK</sequence>